<protein>
    <submittedName>
        <fullName evidence="1">Uncharacterized protein</fullName>
    </submittedName>
</protein>
<comment type="caution">
    <text evidence="1">The sequence shown here is derived from an EMBL/GenBank/DDBJ whole genome shotgun (WGS) entry which is preliminary data.</text>
</comment>
<keyword evidence="2" id="KW-1185">Reference proteome</keyword>
<accession>A0A4Q0SSI6</accession>
<reference evidence="1 2" key="1">
    <citation type="submission" date="2018-11" db="EMBL/GenBank/DDBJ databases">
        <authorList>
            <person name="Mardanov A.V."/>
            <person name="Ravin N.V."/>
            <person name="Dedysh S.N."/>
        </authorList>
    </citation>
    <scope>NUCLEOTIDE SEQUENCE [LARGE SCALE GENOMIC DNA]</scope>
    <source>
        <strain evidence="1 2">AF10</strain>
    </source>
</reference>
<evidence type="ECO:0000313" key="1">
    <source>
        <dbReference type="EMBL" id="RXH53873.1"/>
    </source>
</evidence>
<proteinExistence type="predicted"/>
<name>A0A4Q0SSI6_9BACT</name>
<gene>
    <name evidence="1" type="ORF">GRAN_5211</name>
</gene>
<evidence type="ECO:0000313" key="2">
    <source>
        <dbReference type="Proteomes" id="UP000289437"/>
    </source>
</evidence>
<organism evidence="1 2">
    <name type="scientific">Granulicella sibirica</name>
    <dbReference type="NCBI Taxonomy" id="2479048"/>
    <lineage>
        <taxon>Bacteria</taxon>
        <taxon>Pseudomonadati</taxon>
        <taxon>Acidobacteriota</taxon>
        <taxon>Terriglobia</taxon>
        <taxon>Terriglobales</taxon>
        <taxon>Acidobacteriaceae</taxon>
        <taxon>Granulicella</taxon>
    </lineage>
</organism>
<reference evidence="2" key="2">
    <citation type="submission" date="2019-02" db="EMBL/GenBank/DDBJ databases">
        <title>Granulicella sibirica sp. nov., a psychrotolerant acidobacterium isolated from an organic soil layer in forested tundra, West Siberia.</title>
        <authorList>
            <person name="Oshkin I.Y."/>
            <person name="Kulichevskaya I.S."/>
            <person name="Rijpstra W.I.C."/>
            <person name="Sinninghe Damste J.S."/>
            <person name="Rakitin A.L."/>
            <person name="Ravin N.V."/>
            <person name="Dedysh S.N."/>
        </authorList>
    </citation>
    <scope>NUCLEOTIDE SEQUENCE [LARGE SCALE GENOMIC DNA]</scope>
    <source>
        <strain evidence="2">AF10</strain>
    </source>
</reference>
<dbReference type="AlphaFoldDB" id="A0A4Q0SSI6"/>
<sequence length="74" mass="8347">MFSLNKVVKSACRFCDRHMEAEPSEASLKSGRHNLIVVYQQHRLHGPSFLCEVLQVKARDKSATIVASKGYTQL</sequence>
<dbReference type="Proteomes" id="UP000289437">
    <property type="component" value="Unassembled WGS sequence"/>
</dbReference>
<dbReference type="EMBL" id="RDSM01000007">
    <property type="protein sequence ID" value="RXH53873.1"/>
    <property type="molecule type" value="Genomic_DNA"/>
</dbReference>